<proteinExistence type="predicted"/>
<accession>A7F6W2</accession>
<dbReference type="GeneID" id="5481847"/>
<dbReference type="EMBL" id="CH476644">
    <property type="protein sequence ID" value="EDN98483.1"/>
    <property type="molecule type" value="Genomic_DNA"/>
</dbReference>
<evidence type="ECO:0000313" key="3">
    <source>
        <dbReference type="Proteomes" id="UP000001312"/>
    </source>
</evidence>
<dbReference type="AlphaFoldDB" id="A7F6W2"/>
<name>A7F6W2_SCLS1</name>
<sequence length="104" mass="11659">MVWLEVVGEGEGEDDNLIISHLYLSLTLSPYKISSTPLILVNLPQHRKLLRSFHKALSFITRSSSTSPLPHPTKPRTTKTKPLIPSTQANPYRAKPSQTNPKFP</sequence>
<gene>
    <name evidence="2" type="ORF">SS1G_13342</name>
</gene>
<feature type="region of interest" description="Disordered" evidence="1">
    <location>
        <begin position="63"/>
        <end position="104"/>
    </location>
</feature>
<keyword evidence="3" id="KW-1185">Reference proteome</keyword>
<dbReference type="RefSeq" id="XP_001585825.1">
    <property type="nucleotide sequence ID" value="XM_001585775.1"/>
</dbReference>
<organism evidence="2 3">
    <name type="scientific">Sclerotinia sclerotiorum (strain ATCC 18683 / 1980 / Ss-1)</name>
    <name type="common">White mold</name>
    <name type="synonym">Whetzelinia sclerotiorum</name>
    <dbReference type="NCBI Taxonomy" id="665079"/>
    <lineage>
        <taxon>Eukaryota</taxon>
        <taxon>Fungi</taxon>
        <taxon>Dikarya</taxon>
        <taxon>Ascomycota</taxon>
        <taxon>Pezizomycotina</taxon>
        <taxon>Leotiomycetes</taxon>
        <taxon>Helotiales</taxon>
        <taxon>Sclerotiniaceae</taxon>
        <taxon>Sclerotinia</taxon>
    </lineage>
</organism>
<evidence type="ECO:0000313" key="2">
    <source>
        <dbReference type="EMBL" id="EDN98483.1"/>
    </source>
</evidence>
<feature type="compositionally biased region" description="Polar residues" evidence="1">
    <location>
        <begin position="86"/>
        <end position="104"/>
    </location>
</feature>
<evidence type="ECO:0000256" key="1">
    <source>
        <dbReference type="SAM" id="MobiDB-lite"/>
    </source>
</evidence>
<reference evidence="3" key="1">
    <citation type="journal article" date="2011" name="PLoS Genet.">
        <title>Genomic analysis of the necrotrophic fungal pathogens Sclerotinia sclerotiorum and Botrytis cinerea.</title>
        <authorList>
            <person name="Amselem J."/>
            <person name="Cuomo C.A."/>
            <person name="van Kan J.A."/>
            <person name="Viaud M."/>
            <person name="Benito E.P."/>
            <person name="Couloux A."/>
            <person name="Coutinho P.M."/>
            <person name="de Vries R.P."/>
            <person name="Dyer P.S."/>
            <person name="Fillinger S."/>
            <person name="Fournier E."/>
            <person name="Gout L."/>
            <person name="Hahn M."/>
            <person name="Kohn L."/>
            <person name="Lapalu N."/>
            <person name="Plummer K.M."/>
            <person name="Pradier J.M."/>
            <person name="Quevillon E."/>
            <person name="Sharon A."/>
            <person name="Simon A."/>
            <person name="ten Have A."/>
            <person name="Tudzynski B."/>
            <person name="Tudzynski P."/>
            <person name="Wincker P."/>
            <person name="Andrew M."/>
            <person name="Anthouard V."/>
            <person name="Beever R.E."/>
            <person name="Beffa R."/>
            <person name="Benoit I."/>
            <person name="Bouzid O."/>
            <person name="Brault B."/>
            <person name="Chen Z."/>
            <person name="Choquer M."/>
            <person name="Collemare J."/>
            <person name="Cotton P."/>
            <person name="Danchin E.G."/>
            <person name="Da Silva C."/>
            <person name="Gautier A."/>
            <person name="Giraud C."/>
            <person name="Giraud T."/>
            <person name="Gonzalez C."/>
            <person name="Grossetete S."/>
            <person name="Guldener U."/>
            <person name="Henrissat B."/>
            <person name="Howlett B.J."/>
            <person name="Kodira C."/>
            <person name="Kretschmer M."/>
            <person name="Lappartient A."/>
            <person name="Leroch M."/>
            <person name="Levis C."/>
            <person name="Mauceli E."/>
            <person name="Neuveglise C."/>
            <person name="Oeser B."/>
            <person name="Pearson M."/>
            <person name="Poulain J."/>
            <person name="Poussereau N."/>
            <person name="Quesneville H."/>
            <person name="Rascle C."/>
            <person name="Schumacher J."/>
            <person name="Segurens B."/>
            <person name="Sexton A."/>
            <person name="Silva E."/>
            <person name="Sirven C."/>
            <person name="Soanes D.M."/>
            <person name="Talbot N.J."/>
            <person name="Templeton M."/>
            <person name="Yandava C."/>
            <person name="Yarden O."/>
            <person name="Zeng Q."/>
            <person name="Rollins J.A."/>
            <person name="Lebrun M.H."/>
            <person name="Dickman M."/>
        </authorList>
    </citation>
    <scope>NUCLEOTIDE SEQUENCE [LARGE SCALE GENOMIC DNA]</scope>
    <source>
        <strain evidence="3">ATCC 18683 / 1980 / Ss-1</strain>
    </source>
</reference>
<dbReference type="InParanoid" id="A7F6W2"/>
<protein>
    <submittedName>
        <fullName evidence="2">Uncharacterized protein</fullName>
    </submittedName>
</protein>
<dbReference type="Proteomes" id="UP000001312">
    <property type="component" value="Unassembled WGS sequence"/>
</dbReference>
<dbReference type="KEGG" id="ssl:SS1G_13342"/>